<dbReference type="RefSeq" id="WP_348862150.1">
    <property type="nucleotide sequence ID" value="NZ_JBEAAL010000001.1"/>
</dbReference>
<accession>A0ABV0LWM3</accession>
<protein>
    <recommendedName>
        <fullName evidence="4">Transposase</fullName>
    </recommendedName>
</protein>
<reference evidence="2 3" key="1">
    <citation type="submission" date="2024-05" db="EMBL/GenBank/DDBJ databases">
        <title>Neorhizobium sp. Rsf11, a plant growth promoting and heavy metal resistant PAH-degrader.</title>
        <authorList>
            <person name="Golubev S.N."/>
            <person name="Muratova A.Y."/>
            <person name="Markelova M.I."/>
        </authorList>
    </citation>
    <scope>NUCLEOTIDE SEQUENCE [LARGE SCALE GENOMIC DNA]</scope>
    <source>
        <strain evidence="2 3">Rsf11</strain>
    </source>
</reference>
<evidence type="ECO:0000256" key="1">
    <source>
        <dbReference type="SAM" id="MobiDB-lite"/>
    </source>
</evidence>
<feature type="compositionally biased region" description="Basic and acidic residues" evidence="1">
    <location>
        <begin position="123"/>
        <end position="146"/>
    </location>
</feature>
<sequence>MSDFSDDKEIDGVELDLFGMPILPIKDRRGRPSYRKSLENQELVTVLRCANWNHERIARYIGCDEKTLRKHFSRELEAGADIVEAEALMVTYRKMRQGNSVATGRILDLADKTQLESPQRRQPAKEQKPQKLGKKEQAVVDARSGHENNGWGSVLQ</sequence>
<evidence type="ECO:0000313" key="3">
    <source>
        <dbReference type="Proteomes" id="UP001496627"/>
    </source>
</evidence>
<proteinExistence type="predicted"/>
<evidence type="ECO:0000313" key="2">
    <source>
        <dbReference type="EMBL" id="MEQ1403848.1"/>
    </source>
</evidence>
<gene>
    <name evidence="2" type="ORF">ABK249_02785</name>
</gene>
<feature type="region of interest" description="Disordered" evidence="1">
    <location>
        <begin position="111"/>
        <end position="156"/>
    </location>
</feature>
<organism evidence="2 3">
    <name type="scientific">Neorhizobium phenanthreniclasticum</name>
    <dbReference type="NCBI Taxonomy" id="3157917"/>
    <lineage>
        <taxon>Bacteria</taxon>
        <taxon>Pseudomonadati</taxon>
        <taxon>Pseudomonadota</taxon>
        <taxon>Alphaproteobacteria</taxon>
        <taxon>Hyphomicrobiales</taxon>
        <taxon>Rhizobiaceae</taxon>
        <taxon>Rhizobium/Agrobacterium group</taxon>
        <taxon>Neorhizobium</taxon>
    </lineage>
</organism>
<name>A0ABV0LWM3_9HYPH</name>
<evidence type="ECO:0008006" key="4">
    <source>
        <dbReference type="Google" id="ProtNLM"/>
    </source>
</evidence>
<dbReference type="EMBL" id="JBEAAL010000001">
    <property type="protein sequence ID" value="MEQ1403848.1"/>
    <property type="molecule type" value="Genomic_DNA"/>
</dbReference>
<keyword evidence="3" id="KW-1185">Reference proteome</keyword>
<dbReference type="Proteomes" id="UP001496627">
    <property type="component" value="Unassembled WGS sequence"/>
</dbReference>
<comment type="caution">
    <text evidence="2">The sequence shown here is derived from an EMBL/GenBank/DDBJ whole genome shotgun (WGS) entry which is preliminary data.</text>
</comment>